<feature type="region of interest" description="Disordered" evidence="1">
    <location>
        <begin position="1"/>
        <end position="29"/>
    </location>
</feature>
<dbReference type="RefSeq" id="WP_114028140.1">
    <property type="nucleotide sequence ID" value="NZ_QOIL01000004.1"/>
</dbReference>
<evidence type="ECO:0000313" key="2">
    <source>
        <dbReference type="EMBL" id="RCG31570.1"/>
    </source>
</evidence>
<dbReference type="InterPro" id="IPR036866">
    <property type="entry name" value="RibonucZ/Hydroxyglut_hydro"/>
</dbReference>
<dbReference type="PANTHER" id="PTHR30619">
    <property type="entry name" value="DNA INTERNALIZATION/COMPETENCE PROTEIN COMEC/REC2"/>
    <property type="match status" value="1"/>
</dbReference>
<dbReference type="SUPFAM" id="SSF56281">
    <property type="entry name" value="Metallo-hydrolase/oxidoreductase"/>
    <property type="match status" value="1"/>
</dbReference>
<protein>
    <submittedName>
        <fullName evidence="2">MBL fold metallo-hydrolase</fullName>
    </submittedName>
</protein>
<name>A0A367FPF7_9ACTN</name>
<dbReference type="AlphaFoldDB" id="A0A367FPF7"/>
<sequence>MKNLRRDKRDRYSDSESDTESVGRGDVEDAVRARTTKKIEKAVADKDRLKKRRVEEDVPLDEGRRGDGVFYLTFLQMGQGDGAIMSTPRGKTVMIDCGTVSTDGESESARGDGQAILKKDIYLGGGSRIDILILTHPDRDHYSWVEQLTPDNVTFGKVYHSDSLGEYSFAKTRKFLKRHVASRNDIRRVRNNRSGRQLAKVDVPARTADGQIDVLVDGGIRILDEPDCKMTILAAEVPKTHADEIGLDAINAGSVVTLIEVYNEKILIVGDATYSTETFLMDRHRDRIRNLDLLQVGHHGSACTSSLQSFIDLTQPKMAIICAGRAVETNHLPRGEVVWRYHDHLDARADIAEVDAHDVYFWRKHTSRSGFAYEHLNMTVPLQSTGTGRFDYFIDPPRGAPADDGSGDDSEDS</sequence>
<dbReference type="Proteomes" id="UP000253094">
    <property type="component" value="Unassembled WGS sequence"/>
</dbReference>
<dbReference type="EMBL" id="QOIL01000004">
    <property type="protein sequence ID" value="RCG31570.1"/>
    <property type="molecule type" value="Genomic_DNA"/>
</dbReference>
<comment type="caution">
    <text evidence="2">The sequence shown here is derived from an EMBL/GenBank/DDBJ whole genome shotgun (WGS) entry which is preliminary data.</text>
</comment>
<evidence type="ECO:0000313" key="3">
    <source>
        <dbReference type="Proteomes" id="UP000253094"/>
    </source>
</evidence>
<keyword evidence="2" id="KW-0378">Hydrolase</keyword>
<dbReference type="Gene3D" id="3.60.15.10">
    <property type="entry name" value="Ribonuclease Z/Hydroxyacylglutathione hydrolase-like"/>
    <property type="match status" value="1"/>
</dbReference>
<dbReference type="GO" id="GO:0016787">
    <property type="term" value="F:hydrolase activity"/>
    <property type="evidence" value="ECO:0007669"/>
    <property type="project" value="UniProtKB-KW"/>
</dbReference>
<reference evidence="2 3" key="1">
    <citation type="submission" date="2018-06" db="EMBL/GenBank/DDBJ databases">
        <title>Sphaerisporangium craniellae sp. nov., isolated from a marine sponge in the South China Sea.</title>
        <authorList>
            <person name="Li L."/>
        </authorList>
    </citation>
    <scope>NUCLEOTIDE SEQUENCE [LARGE SCALE GENOMIC DNA]</scope>
    <source>
        <strain evidence="2 3">CCTCC AA 208026</strain>
    </source>
</reference>
<feature type="compositionally biased region" description="Low complexity" evidence="1">
    <location>
        <begin position="395"/>
        <end position="404"/>
    </location>
</feature>
<organism evidence="2 3">
    <name type="scientific">Sphaerisporangium album</name>
    <dbReference type="NCBI Taxonomy" id="509200"/>
    <lineage>
        <taxon>Bacteria</taxon>
        <taxon>Bacillati</taxon>
        <taxon>Actinomycetota</taxon>
        <taxon>Actinomycetes</taxon>
        <taxon>Streptosporangiales</taxon>
        <taxon>Streptosporangiaceae</taxon>
        <taxon>Sphaerisporangium</taxon>
    </lineage>
</organism>
<evidence type="ECO:0000256" key="1">
    <source>
        <dbReference type="SAM" id="MobiDB-lite"/>
    </source>
</evidence>
<dbReference type="PANTHER" id="PTHR30619:SF1">
    <property type="entry name" value="RECOMBINATION PROTEIN 2"/>
    <property type="match status" value="1"/>
</dbReference>
<keyword evidence="3" id="KW-1185">Reference proteome</keyword>
<feature type="region of interest" description="Disordered" evidence="1">
    <location>
        <begin position="394"/>
        <end position="413"/>
    </location>
</feature>
<dbReference type="InterPro" id="IPR052159">
    <property type="entry name" value="Competence_DNA_uptake"/>
</dbReference>
<dbReference type="OrthoDB" id="9783680at2"/>
<proteinExistence type="predicted"/>
<accession>A0A367FPF7</accession>
<gene>
    <name evidence="2" type="ORF">DQ384_08330</name>
</gene>